<dbReference type="Gene3D" id="3.30.420.10">
    <property type="entry name" value="Ribonuclease H-like superfamily/Ribonuclease H"/>
    <property type="match status" value="1"/>
</dbReference>
<accession>A0A8X6RPC8</accession>
<dbReference type="EMBL" id="BMAU01021207">
    <property type="protein sequence ID" value="GFX99296.1"/>
    <property type="molecule type" value="Genomic_DNA"/>
</dbReference>
<evidence type="ECO:0000313" key="1">
    <source>
        <dbReference type="EMBL" id="GFX99296.1"/>
    </source>
</evidence>
<dbReference type="GO" id="GO:0003676">
    <property type="term" value="F:nucleic acid binding"/>
    <property type="evidence" value="ECO:0007669"/>
    <property type="project" value="InterPro"/>
</dbReference>
<dbReference type="Proteomes" id="UP000887159">
    <property type="component" value="Unassembled WGS sequence"/>
</dbReference>
<reference evidence="1" key="1">
    <citation type="submission" date="2020-08" db="EMBL/GenBank/DDBJ databases">
        <title>Multicomponent nature underlies the extraordinary mechanical properties of spider dragline silk.</title>
        <authorList>
            <person name="Kono N."/>
            <person name="Nakamura H."/>
            <person name="Mori M."/>
            <person name="Yoshida Y."/>
            <person name="Ohtoshi R."/>
            <person name="Malay A.D."/>
            <person name="Moran D.A.P."/>
            <person name="Tomita M."/>
            <person name="Numata K."/>
            <person name="Arakawa K."/>
        </authorList>
    </citation>
    <scope>NUCLEOTIDE SEQUENCE</scope>
</reference>
<protein>
    <submittedName>
        <fullName evidence="1">Transposable element Tcb2 transposase</fullName>
    </submittedName>
</protein>
<evidence type="ECO:0000313" key="2">
    <source>
        <dbReference type="Proteomes" id="UP000887159"/>
    </source>
</evidence>
<keyword evidence="2" id="KW-1185">Reference proteome</keyword>
<dbReference type="InterPro" id="IPR036397">
    <property type="entry name" value="RNaseH_sf"/>
</dbReference>
<organism evidence="1 2">
    <name type="scientific">Trichonephila clavipes</name>
    <name type="common">Golden silk orbweaver</name>
    <name type="synonym">Nephila clavipes</name>
    <dbReference type="NCBI Taxonomy" id="2585209"/>
    <lineage>
        <taxon>Eukaryota</taxon>
        <taxon>Metazoa</taxon>
        <taxon>Ecdysozoa</taxon>
        <taxon>Arthropoda</taxon>
        <taxon>Chelicerata</taxon>
        <taxon>Arachnida</taxon>
        <taxon>Araneae</taxon>
        <taxon>Araneomorphae</taxon>
        <taxon>Entelegynae</taxon>
        <taxon>Araneoidea</taxon>
        <taxon>Nephilidae</taxon>
        <taxon>Trichonephila</taxon>
    </lineage>
</organism>
<sequence>MQRDCDLRIAGRGRLTSFSVEYKKGNQSFYECAESFTEEELSSSIGPLLLCCEEVLGPVNPRDVIYTKTRLKTPSTEQSSRKPLHPEWNHVARIRNGIRISDESRFNLSSDDNRVRLWRPRCGRLNPAFALQRHTTPTAGVMVWCVVAYNTRSPLLLIRGPRTAQWYVHDILHSHVLPLIQRFPCAFFQQDNAQPKMVRVSQDCLRTVTTLP</sequence>
<dbReference type="AlphaFoldDB" id="A0A8X6RPC8"/>
<comment type="caution">
    <text evidence="1">The sequence shown here is derived from an EMBL/GenBank/DDBJ whole genome shotgun (WGS) entry which is preliminary data.</text>
</comment>
<name>A0A8X6RPC8_TRICX</name>
<gene>
    <name evidence="1" type="primary">NCL1_39436</name>
    <name evidence="1" type="ORF">TNCV_619471</name>
</gene>
<proteinExistence type="predicted"/>